<dbReference type="AlphaFoldDB" id="A0AAW2EI22"/>
<dbReference type="EMBL" id="JADYXP020000022">
    <property type="protein sequence ID" value="KAL0102812.1"/>
    <property type="molecule type" value="Genomic_DNA"/>
</dbReference>
<proteinExistence type="predicted"/>
<comment type="caution">
    <text evidence="1">The sequence shown here is derived from an EMBL/GenBank/DDBJ whole genome shotgun (WGS) entry which is preliminary data.</text>
</comment>
<reference evidence="1 2" key="1">
    <citation type="submission" date="2023-03" db="EMBL/GenBank/DDBJ databases">
        <title>High recombination rates correlate with genetic variation in Cardiocondyla obscurior ants.</title>
        <authorList>
            <person name="Errbii M."/>
        </authorList>
    </citation>
    <scope>NUCLEOTIDE SEQUENCE [LARGE SCALE GENOMIC DNA]</scope>
    <source>
        <strain evidence="1">Alpha-2009</strain>
        <tissue evidence="1">Whole body</tissue>
    </source>
</reference>
<dbReference type="Proteomes" id="UP001430953">
    <property type="component" value="Unassembled WGS sequence"/>
</dbReference>
<accession>A0AAW2EI22</accession>
<evidence type="ECO:0000313" key="1">
    <source>
        <dbReference type="EMBL" id="KAL0102812.1"/>
    </source>
</evidence>
<gene>
    <name evidence="1" type="ORF">PUN28_018241</name>
</gene>
<protein>
    <submittedName>
        <fullName evidence="1">Uncharacterized protein</fullName>
    </submittedName>
</protein>
<sequence>MLTSARKTLPRRPIAPTASKLNFLVTCEGTERSLDVRRLSRYIFSIHVCLLLLMSAQLASIGPTELGKINCRLPKARSISSPVPRDIEQRYTLFALAINQRSRPFRYQTPRESNSFGRSALTWDLSLPSRKKKDGKKIEKSLSRSLVVEDQRENSIVEKLQEGSPLKTLPSGILLR</sequence>
<organism evidence="1 2">
    <name type="scientific">Cardiocondyla obscurior</name>
    <dbReference type="NCBI Taxonomy" id="286306"/>
    <lineage>
        <taxon>Eukaryota</taxon>
        <taxon>Metazoa</taxon>
        <taxon>Ecdysozoa</taxon>
        <taxon>Arthropoda</taxon>
        <taxon>Hexapoda</taxon>
        <taxon>Insecta</taxon>
        <taxon>Pterygota</taxon>
        <taxon>Neoptera</taxon>
        <taxon>Endopterygota</taxon>
        <taxon>Hymenoptera</taxon>
        <taxon>Apocrita</taxon>
        <taxon>Aculeata</taxon>
        <taxon>Formicoidea</taxon>
        <taxon>Formicidae</taxon>
        <taxon>Myrmicinae</taxon>
        <taxon>Cardiocondyla</taxon>
    </lineage>
</organism>
<keyword evidence="2" id="KW-1185">Reference proteome</keyword>
<evidence type="ECO:0000313" key="2">
    <source>
        <dbReference type="Proteomes" id="UP001430953"/>
    </source>
</evidence>
<name>A0AAW2EI22_9HYME</name>